<dbReference type="InterPro" id="IPR004027">
    <property type="entry name" value="SEC_C_motif"/>
</dbReference>
<name>A0A7V1LK07_CALAY</name>
<dbReference type="Proteomes" id="UP000886005">
    <property type="component" value="Unassembled WGS sequence"/>
</dbReference>
<reference evidence="1" key="1">
    <citation type="journal article" date="2020" name="mSystems">
        <title>Genome- and Community-Level Interaction Insights into Carbon Utilization and Element Cycling Functions of Hydrothermarchaeota in Hydrothermal Sediment.</title>
        <authorList>
            <person name="Zhou Z."/>
            <person name="Liu Y."/>
            <person name="Xu W."/>
            <person name="Pan J."/>
            <person name="Luo Z.H."/>
            <person name="Li M."/>
        </authorList>
    </citation>
    <scope>NUCLEOTIDE SEQUENCE [LARGE SCALE GENOMIC DNA]</scope>
    <source>
        <strain evidence="1">HyVt-456</strain>
    </source>
</reference>
<dbReference type="SUPFAM" id="SSF103642">
    <property type="entry name" value="Sec-C motif"/>
    <property type="match status" value="1"/>
</dbReference>
<evidence type="ECO:0008006" key="2">
    <source>
        <dbReference type="Google" id="ProtNLM"/>
    </source>
</evidence>
<dbReference type="AlphaFoldDB" id="A0A7V1LK07"/>
<accession>A0A7V1LK07</accession>
<organism evidence="1">
    <name type="scientific">Caldithrix abyssi</name>
    <dbReference type="NCBI Taxonomy" id="187145"/>
    <lineage>
        <taxon>Bacteria</taxon>
        <taxon>Pseudomonadati</taxon>
        <taxon>Calditrichota</taxon>
        <taxon>Calditrichia</taxon>
        <taxon>Calditrichales</taxon>
        <taxon>Calditrichaceae</taxon>
        <taxon>Caldithrix</taxon>
    </lineage>
</organism>
<sequence>MRLFAPNAPCPCGSGKKYKKCCLLKDETLRQQERVRKYIVDLDAELVYMLLDYVRDTFGEEALDTGWRIFIEDDDELDSHIDRKFFFQIFYPWFLFSFLPESEDEPWDDIPFLEGTPRTLASSFAAAFPGELSAEELEYLRKQNDAPMAFYEVLGVEKGQGIHLLNIESGEKVYVVEKNGSRTVRVGSILYTKVLEFRDMHILSALSPVPMRPMVKLHILDILKGVREHGEYKLRDELMHHLFLEMLRAELLPPALENSDGEAIVEHRIYYEVESAHKAFKALASLAAGVKRQSMLNDAVYTRDGLVHEVEIPWLDGKKRAEGFEADELVLGTIFITGREMVVEVNSAERA</sequence>
<dbReference type="InterPro" id="IPR058292">
    <property type="entry name" value="DUF7986"/>
</dbReference>
<gene>
    <name evidence="1" type="ORF">ENJ10_01805</name>
</gene>
<comment type="caution">
    <text evidence="1">The sequence shown here is derived from an EMBL/GenBank/DDBJ whole genome shotgun (WGS) entry which is preliminary data.</text>
</comment>
<dbReference type="Pfam" id="PF02810">
    <property type="entry name" value="SEC-C"/>
    <property type="match status" value="1"/>
</dbReference>
<evidence type="ECO:0000313" key="1">
    <source>
        <dbReference type="EMBL" id="HED09400.1"/>
    </source>
</evidence>
<dbReference type="Gene3D" id="3.10.450.50">
    <property type="match status" value="1"/>
</dbReference>
<protein>
    <recommendedName>
        <fullName evidence="2">SEC-C domain-containing protein</fullName>
    </recommendedName>
</protein>
<dbReference type="Pfam" id="PF25948">
    <property type="entry name" value="DUF7986"/>
    <property type="match status" value="1"/>
</dbReference>
<proteinExistence type="predicted"/>
<dbReference type="EMBL" id="DRLD01000050">
    <property type="protein sequence ID" value="HED09400.1"/>
    <property type="molecule type" value="Genomic_DNA"/>
</dbReference>
<feature type="non-terminal residue" evidence="1">
    <location>
        <position position="351"/>
    </location>
</feature>